<reference evidence="1" key="3">
    <citation type="submission" date="2015-04" db="UniProtKB">
        <authorList>
            <consortium name="EnsemblPlants"/>
        </authorList>
    </citation>
    <scope>IDENTIFICATION</scope>
</reference>
<proteinExistence type="predicted"/>
<evidence type="ECO:0000313" key="1">
    <source>
        <dbReference type="EnsemblPlants" id="LPERR02G30950.1"/>
    </source>
</evidence>
<dbReference type="Gramene" id="LPERR02G30950.1">
    <property type="protein sequence ID" value="LPERR02G30950.1"/>
    <property type="gene ID" value="LPERR02G30950"/>
</dbReference>
<reference evidence="2" key="2">
    <citation type="submission" date="2013-12" db="EMBL/GenBank/DDBJ databases">
        <authorList>
            <person name="Yu Y."/>
            <person name="Lee S."/>
            <person name="de Baynast K."/>
            <person name="Wissotski M."/>
            <person name="Liu L."/>
            <person name="Talag J."/>
            <person name="Goicoechea J."/>
            <person name="Angelova A."/>
            <person name="Jetty R."/>
            <person name="Kudrna D."/>
            <person name="Golser W."/>
            <person name="Rivera L."/>
            <person name="Zhang J."/>
            <person name="Wing R."/>
        </authorList>
    </citation>
    <scope>NUCLEOTIDE SEQUENCE</scope>
</reference>
<dbReference type="Proteomes" id="UP000032180">
    <property type="component" value="Chromosome 2"/>
</dbReference>
<dbReference type="AlphaFoldDB" id="A0A0D9VMR5"/>
<reference evidence="1 2" key="1">
    <citation type="submission" date="2012-08" db="EMBL/GenBank/DDBJ databases">
        <title>Oryza genome evolution.</title>
        <authorList>
            <person name="Wing R.A."/>
        </authorList>
    </citation>
    <scope>NUCLEOTIDE SEQUENCE</scope>
</reference>
<evidence type="ECO:0000313" key="2">
    <source>
        <dbReference type="Proteomes" id="UP000032180"/>
    </source>
</evidence>
<name>A0A0D9VMR5_9ORYZ</name>
<keyword evidence="2" id="KW-1185">Reference proteome</keyword>
<accession>A0A0D9VMR5</accession>
<protein>
    <submittedName>
        <fullName evidence="1">Uncharacterized protein</fullName>
    </submittedName>
</protein>
<sequence>MDHPRQVVRVSVLVSRAAEAGRQRRQIDLTALNCCMVVEIDLLKKNKKMKIEKNVKRNGGNRTRVKTLLLNY</sequence>
<dbReference type="EnsemblPlants" id="LPERR02G30950.1">
    <property type="protein sequence ID" value="LPERR02G30950.1"/>
    <property type="gene ID" value="LPERR02G30950"/>
</dbReference>
<organism evidence="1 2">
    <name type="scientific">Leersia perrieri</name>
    <dbReference type="NCBI Taxonomy" id="77586"/>
    <lineage>
        <taxon>Eukaryota</taxon>
        <taxon>Viridiplantae</taxon>
        <taxon>Streptophyta</taxon>
        <taxon>Embryophyta</taxon>
        <taxon>Tracheophyta</taxon>
        <taxon>Spermatophyta</taxon>
        <taxon>Magnoliopsida</taxon>
        <taxon>Liliopsida</taxon>
        <taxon>Poales</taxon>
        <taxon>Poaceae</taxon>
        <taxon>BOP clade</taxon>
        <taxon>Oryzoideae</taxon>
        <taxon>Oryzeae</taxon>
        <taxon>Oryzinae</taxon>
        <taxon>Leersia</taxon>
    </lineage>
</organism>